<keyword evidence="1" id="KW-1185">Reference proteome</keyword>
<name>A0A8B6XCN8_9BURK</name>
<protein>
    <submittedName>
        <fullName evidence="2">Uncharacterized protein</fullName>
    </submittedName>
</protein>
<reference evidence="2" key="1">
    <citation type="submission" date="2025-08" db="UniProtKB">
        <authorList>
            <consortium name="RefSeq"/>
        </authorList>
    </citation>
    <scope>IDENTIFICATION</scope>
</reference>
<dbReference type="AlphaFoldDB" id="A0A8B6XCN8"/>
<dbReference type="RefSeq" id="WP_156924404.1">
    <property type="nucleotide sequence ID" value="NZ_AXWS01000013.1"/>
</dbReference>
<sequence>MQMKPWEEKLVALWNWATKGRRSWLSIPLLLVFVLLPALGGFVKSYQELFAKIAPYFHSKETHLSQDEKDLLDQEEWGLIIARANSESDAEKKRNDFMDAYRQSGHRNVAGQLIWKNDVLIVRDPGEAGVWLVAIDMYPGPASREQLQQGVLEMIESERATGTRGEPLQRWLNGSAPYRFTKAEFELTYGNIIP</sequence>
<dbReference type="Proteomes" id="UP000675920">
    <property type="component" value="Unplaced"/>
</dbReference>
<proteinExistence type="predicted"/>
<evidence type="ECO:0000313" key="2">
    <source>
        <dbReference type="RefSeq" id="WP_156924404.1"/>
    </source>
</evidence>
<organism evidence="1 2">
    <name type="scientific">Derxia gummosa DSM 723</name>
    <dbReference type="NCBI Taxonomy" id="1121388"/>
    <lineage>
        <taxon>Bacteria</taxon>
        <taxon>Pseudomonadati</taxon>
        <taxon>Pseudomonadota</taxon>
        <taxon>Betaproteobacteria</taxon>
        <taxon>Burkholderiales</taxon>
        <taxon>Alcaligenaceae</taxon>
        <taxon>Derxia</taxon>
    </lineage>
</organism>
<evidence type="ECO:0000313" key="1">
    <source>
        <dbReference type="Proteomes" id="UP000675920"/>
    </source>
</evidence>
<accession>A0A8B6XCN8</accession>